<accession>A0A8J3ZS84</accession>
<feature type="domain" description="HTH tetR-type" evidence="6">
    <location>
        <begin position="55"/>
        <end position="115"/>
    </location>
</feature>
<evidence type="ECO:0000256" key="1">
    <source>
        <dbReference type="ARBA" id="ARBA00023015"/>
    </source>
</evidence>
<dbReference type="Gene3D" id="1.10.10.60">
    <property type="entry name" value="Homeodomain-like"/>
    <property type="match status" value="1"/>
</dbReference>
<proteinExistence type="predicted"/>
<feature type="region of interest" description="Disordered" evidence="5">
    <location>
        <begin position="250"/>
        <end position="278"/>
    </location>
</feature>
<dbReference type="AlphaFoldDB" id="A0A8J3ZS84"/>
<dbReference type="PROSITE" id="PS50977">
    <property type="entry name" value="HTH_TETR_2"/>
    <property type="match status" value="1"/>
</dbReference>
<evidence type="ECO:0000259" key="6">
    <source>
        <dbReference type="PROSITE" id="PS50977"/>
    </source>
</evidence>
<name>A0A8J3ZS84_9ACTN</name>
<keyword evidence="2 4" id="KW-0238">DNA-binding</keyword>
<dbReference type="EMBL" id="BOPH01000018">
    <property type="protein sequence ID" value="GIJ66531.1"/>
    <property type="molecule type" value="Genomic_DNA"/>
</dbReference>
<dbReference type="PANTHER" id="PTHR30055">
    <property type="entry name" value="HTH-TYPE TRANSCRIPTIONAL REGULATOR RUTR"/>
    <property type="match status" value="1"/>
</dbReference>
<keyword evidence="3" id="KW-0804">Transcription</keyword>
<protein>
    <submittedName>
        <fullName evidence="7">TetR family transcriptional regulator</fullName>
    </submittedName>
</protein>
<reference evidence="7" key="1">
    <citation type="submission" date="2021-01" db="EMBL/GenBank/DDBJ databases">
        <title>Whole genome shotgun sequence of Virgisporangium ochraceum NBRC 16418.</title>
        <authorList>
            <person name="Komaki H."/>
            <person name="Tamura T."/>
        </authorList>
    </citation>
    <scope>NUCLEOTIDE SEQUENCE</scope>
    <source>
        <strain evidence="7">NBRC 16418</strain>
    </source>
</reference>
<evidence type="ECO:0000256" key="5">
    <source>
        <dbReference type="SAM" id="MobiDB-lite"/>
    </source>
</evidence>
<comment type="caution">
    <text evidence="7">The sequence shown here is derived from an EMBL/GenBank/DDBJ whole genome shotgun (WGS) entry which is preliminary data.</text>
</comment>
<dbReference type="PRINTS" id="PR00455">
    <property type="entry name" value="HTHTETR"/>
</dbReference>
<feature type="DNA-binding region" description="H-T-H motif" evidence="4">
    <location>
        <begin position="78"/>
        <end position="97"/>
    </location>
</feature>
<dbReference type="GO" id="GO:0000150">
    <property type="term" value="F:DNA strand exchange activity"/>
    <property type="evidence" value="ECO:0007669"/>
    <property type="project" value="InterPro"/>
</dbReference>
<dbReference type="GO" id="GO:0000976">
    <property type="term" value="F:transcription cis-regulatory region binding"/>
    <property type="evidence" value="ECO:0007669"/>
    <property type="project" value="TreeGrafter"/>
</dbReference>
<dbReference type="PANTHER" id="PTHR30055:SF234">
    <property type="entry name" value="HTH-TYPE TRANSCRIPTIONAL REGULATOR BETI"/>
    <property type="match status" value="1"/>
</dbReference>
<evidence type="ECO:0000313" key="8">
    <source>
        <dbReference type="Proteomes" id="UP000635606"/>
    </source>
</evidence>
<evidence type="ECO:0000313" key="7">
    <source>
        <dbReference type="EMBL" id="GIJ66531.1"/>
    </source>
</evidence>
<evidence type="ECO:0000256" key="3">
    <source>
        <dbReference type="ARBA" id="ARBA00023163"/>
    </source>
</evidence>
<dbReference type="Pfam" id="PF02796">
    <property type="entry name" value="HTH_7"/>
    <property type="match status" value="1"/>
</dbReference>
<dbReference type="CDD" id="cd00569">
    <property type="entry name" value="HTH_Hin_like"/>
    <property type="match status" value="1"/>
</dbReference>
<dbReference type="InterPro" id="IPR050109">
    <property type="entry name" value="HTH-type_TetR-like_transc_reg"/>
</dbReference>
<dbReference type="Proteomes" id="UP000635606">
    <property type="component" value="Unassembled WGS sequence"/>
</dbReference>
<dbReference type="InterPro" id="IPR001647">
    <property type="entry name" value="HTH_TetR"/>
</dbReference>
<dbReference type="InterPro" id="IPR006120">
    <property type="entry name" value="Resolvase_HTH_dom"/>
</dbReference>
<dbReference type="Pfam" id="PF00440">
    <property type="entry name" value="TetR_N"/>
    <property type="match status" value="1"/>
</dbReference>
<evidence type="ECO:0000256" key="2">
    <source>
        <dbReference type="ARBA" id="ARBA00023125"/>
    </source>
</evidence>
<sequence length="317" mass="35159">MITPWHKRPGLLTIGQHDRRYALSSGQRNRYSFEMTDDTLGPGTAIAVDGVEGAEGTRDRILAEAIEMFTRHGYHRTTLRLLADRLGITKAAILYHFPAKDRIIVALMDPFVVAIEEAIEHAAAIPFPDSRRVLLDGILDAYLANQQLLLMARTDASIFTHEETYQRFMRMPGRVIEIMVGPDAPLEDKVWAVQLMGTLGDSVLFFGDAPKAELREAILQGTLRLLVDGPPSHTPEGPRIDITWQDPRLTTSYEPTGPPHTGGVERLGSGRRVGRPRALSGERIERAKEMYASGAHNVDAIAAELGVSRATVYRYLN</sequence>
<evidence type="ECO:0000256" key="4">
    <source>
        <dbReference type="PROSITE-ProRule" id="PRU00335"/>
    </source>
</evidence>
<keyword evidence="1" id="KW-0805">Transcription regulation</keyword>
<dbReference type="Gene3D" id="1.10.357.10">
    <property type="entry name" value="Tetracycline Repressor, domain 2"/>
    <property type="match status" value="1"/>
</dbReference>
<organism evidence="7 8">
    <name type="scientific">Virgisporangium ochraceum</name>
    <dbReference type="NCBI Taxonomy" id="65505"/>
    <lineage>
        <taxon>Bacteria</taxon>
        <taxon>Bacillati</taxon>
        <taxon>Actinomycetota</taxon>
        <taxon>Actinomycetes</taxon>
        <taxon>Micromonosporales</taxon>
        <taxon>Micromonosporaceae</taxon>
        <taxon>Virgisporangium</taxon>
    </lineage>
</organism>
<keyword evidence="8" id="KW-1185">Reference proteome</keyword>
<gene>
    <name evidence="7" type="ORF">Voc01_014480</name>
</gene>
<dbReference type="SUPFAM" id="SSF46689">
    <property type="entry name" value="Homeodomain-like"/>
    <property type="match status" value="2"/>
</dbReference>
<dbReference type="InterPro" id="IPR009057">
    <property type="entry name" value="Homeodomain-like_sf"/>
</dbReference>
<dbReference type="GO" id="GO:0003700">
    <property type="term" value="F:DNA-binding transcription factor activity"/>
    <property type="evidence" value="ECO:0007669"/>
    <property type="project" value="TreeGrafter"/>
</dbReference>